<dbReference type="GO" id="GO:0015846">
    <property type="term" value="P:polyamine transport"/>
    <property type="evidence" value="ECO:0007669"/>
    <property type="project" value="InterPro"/>
</dbReference>
<dbReference type="STRING" id="1301098.PKB_5078"/>
<keyword evidence="3 5" id="KW-0732">Signal</keyword>
<dbReference type="PANTHER" id="PTHR30222:SF12">
    <property type="entry name" value="NORSPERMIDINE SENSOR"/>
    <property type="match status" value="1"/>
</dbReference>
<dbReference type="Gene3D" id="3.40.190.10">
    <property type="entry name" value="Periplasmic binding protein-like II"/>
    <property type="match status" value="2"/>
</dbReference>
<sequence>MKLQALRHGLAGFTLAVLAVGIAHADEPKQLFFYNWTDYYPVELLGKFEKETGIKVTMDGYDSNETLLAKLQAGGAAYDVIVPSHSIMQTLIKQNLLLEIDSPKLANFQFVKPAFRDPAFDPGRKFSAPYLWGTTGFSYDSARVPGGKLDDSWKEFFEPRPELNGEVAALDTPSSLINAAAHYLNVDECTENPQDAKKILDLLQKQKPHLKMYSSDNTVDRMASGEVVMMQNWNGSTARATAQKSTIKYVYPREGVASFQDNFAVPKSAPHPENAKIFINWMMKPENAAAVTNAIAYSNGIDSDKLLDAKWKVMDAINMPPEYASRLRLEKECSNKARELQDRIWSKLKG</sequence>
<reference evidence="6 7" key="2">
    <citation type="submission" date="2014-05" db="EMBL/GenBank/DDBJ databases">
        <title>Genome sequence of the 3-chlorobenzoate degrading bacterium Pseudomonas knackmussii B13 shows multiple evidence for horizontal gene transfer.</title>
        <authorList>
            <person name="Miyazaki R."/>
            <person name="Bertelli C."/>
            <person name="Falquet L."/>
            <person name="Robinson-Rechavi M."/>
            <person name="Gharib W."/>
            <person name="Roy S."/>
            <person name="Van der Meer J.R."/>
        </authorList>
    </citation>
    <scope>NUCLEOTIDE SEQUENCE [LARGE SCALE GENOMIC DNA]</scope>
    <source>
        <strain evidence="6 7">B13</strain>
    </source>
</reference>
<dbReference type="GO" id="GO:0042597">
    <property type="term" value="C:periplasmic space"/>
    <property type="evidence" value="ECO:0007669"/>
    <property type="project" value="UniProtKB-SubCell"/>
</dbReference>
<gene>
    <name evidence="6" type="ORF">PKB_5078</name>
</gene>
<evidence type="ECO:0000313" key="6">
    <source>
        <dbReference type="EMBL" id="CDF86391.1"/>
    </source>
</evidence>
<dbReference type="RefSeq" id="WP_043255481.1">
    <property type="nucleotide sequence ID" value="NZ_HG322950.1"/>
</dbReference>
<dbReference type="Proteomes" id="UP000025241">
    <property type="component" value="Chromosome I"/>
</dbReference>
<accession>A0A024HND7</accession>
<dbReference type="InterPro" id="IPR006059">
    <property type="entry name" value="SBP"/>
</dbReference>
<evidence type="ECO:0000256" key="1">
    <source>
        <dbReference type="ARBA" id="ARBA00004418"/>
    </source>
</evidence>
<feature type="signal peptide" evidence="5">
    <location>
        <begin position="1"/>
        <end position="25"/>
    </location>
</feature>
<dbReference type="PANTHER" id="PTHR30222">
    <property type="entry name" value="SPERMIDINE/PUTRESCINE-BINDING PERIPLASMIC PROTEIN"/>
    <property type="match status" value="1"/>
</dbReference>
<keyword evidence="2" id="KW-0813">Transport</keyword>
<dbReference type="InterPro" id="IPR001188">
    <property type="entry name" value="Sperm_putr-bd"/>
</dbReference>
<dbReference type="HOGENOM" id="CLU_026974_1_0_6"/>
<dbReference type="GO" id="GO:0019808">
    <property type="term" value="F:polyamine binding"/>
    <property type="evidence" value="ECO:0007669"/>
    <property type="project" value="InterPro"/>
</dbReference>
<evidence type="ECO:0000256" key="2">
    <source>
        <dbReference type="ARBA" id="ARBA00022448"/>
    </source>
</evidence>
<comment type="subcellular location">
    <subcellularLocation>
        <location evidence="1">Periplasm</location>
    </subcellularLocation>
</comment>
<dbReference type="Pfam" id="PF13416">
    <property type="entry name" value="SBP_bac_8"/>
    <property type="match status" value="1"/>
</dbReference>
<reference evidence="6 7" key="1">
    <citation type="submission" date="2013-03" db="EMBL/GenBank/DDBJ databases">
        <authorList>
            <person name="Linke B."/>
        </authorList>
    </citation>
    <scope>NUCLEOTIDE SEQUENCE [LARGE SCALE GENOMIC DNA]</scope>
    <source>
        <strain evidence="6 7">B13</strain>
    </source>
</reference>
<keyword evidence="4" id="KW-0574">Periplasm</keyword>
<evidence type="ECO:0000256" key="5">
    <source>
        <dbReference type="SAM" id="SignalP"/>
    </source>
</evidence>
<evidence type="ECO:0000313" key="7">
    <source>
        <dbReference type="Proteomes" id="UP000025241"/>
    </source>
</evidence>
<protein>
    <submittedName>
        <fullName evidence="6">Spermidine/putrescine-binding periplasmic protein</fullName>
    </submittedName>
</protein>
<dbReference type="eggNOG" id="COG0687">
    <property type="taxonomic scope" value="Bacteria"/>
</dbReference>
<dbReference type="SUPFAM" id="SSF53850">
    <property type="entry name" value="Periplasmic binding protein-like II"/>
    <property type="match status" value="1"/>
</dbReference>
<dbReference type="OrthoDB" id="9769319at2"/>
<dbReference type="PATRIC" id="fig|1301098.3.peg.5050"/>
<dbReference type="AlphaFoldDB" id="A0A024HND7"/>
<dbReference type="KEGG" id="pkc:PKB_5078"/>
<organism evidence="6 7">
    <name type="scientific">Pseudomonas knackmussii (strain DSM 6978 / CCUG 54928 / LMG 23759 / B13)</name>
    <dbReference type="NCBI Taxonomy" id="1301098"/>
    <lineage>
        <taxon>Bacteria</taxon>
        <taxon>Pseudomonadati</taxon>
        <taxon>Pseudomonadota</taxon>
        <taxon>Gammaproteobacteria</taxon>
        <taxon>Pseudomonadales</taxon>
        <taxon>Pseudomonadaceae</taxon>
        <taxon>Pseudomonas</taxon>
    </lineage>
</organism>
<feature type="chain" id="PRO_5001533411" evidence="5">
    <location>
        <begin position="26"/>
        <end position="350"/>
    </location>
</feature>
<keyword evidence="7" id="KW-1185">Reference proteome</keyword>
<proteinExistence type="predicted"/>
<name>A0A024HND7_PSEKB</name>
<dbReference type="EMBL" id="HG322950">
    <property type="protein sequence ID" value="CDF86391.1"/>
    <property type="molecule type" value="Genomic_DNA"/>
</dbReference>
<evidence type="ECO:0000256" key="3">
    <source>
        <dbReference type="ARBA" id="ARBA00022729"/>
    </source>
</evidence>
<dbReference type="PIRSF" id="PIRSF019574">
    <property type="entry name" value="Periplasmic_polyamine_BP"/>
    <property type="match status" value="1"/>
</dbReference>
<evidence type="ECO:0000256" key="4">
    <source>
        <dbReference type="ARBA" id="ARBA00022764"/>
    </source>
</evidence>
<dbReference type="PRINTS" id="PR00909">
    <property type="entry name" value="SPERMDNBNDNG"/>
</dbReference>